<dbReference type="SUPFAM" id="SSF53335">
    <property type="entry name" value="S-adenosyl-L-methionine-dependent methyltransferases"/>
    <property type="match status" value="1"/>
</dbReference>
<feature type="coiled-coil region" evidence="1">
    <location>
        <begin position="944"/>
        <end position="1087"/>
    </location>
</feature>
<dbReference type="InterPro" id="IPR001296">
    <property type="entry name" value="Glyco_trans_1"/>
</dbReference>
<accession>A0A1H3N1B6</accession>
<dbReference type="InterPro" id="IPR050194">
    <property type="entry name" value="Glycosyltransferase_grp1"/>
</dbReference>
<dbReference type="PANTHER" id="PTHR45947:SF3">
    <property type="entry name" value="SULFOQUINOVOSYL TRANSFERASE SQD2"/>
    <property type="match status" value="1"/>
</dbReference>
<sequence length="1521" mass="172155">MTLNSADLIEYSSTRAPIFMSSDEMSKVAEQLLGSCGNGPLLHIGLSDLPLIQYFLASGIQVISLGLDPARTDYCAHRLNGRFQQLEGDQFPFANDQFNTVLVTELPQPGVLETRFIEEIIRVSNANVFLYLDHPEPSQASAFRKDCEAQFFQAGMRKHAAYYRVNDYQALQEEQGKVAIPLEKIPNEAALKYPLTALVEERDLHMDMTREPGSRSDAHIIRYVLASRYIRPGDRVLDAACGLGYGSYLLRKCSDAASVLGIDGSEYAIEYAKLNFAAQSTHLSFKEGWLPEALFDIPDNSIDLVTSFETLEHVQDPKALMAEFHRVLTPAGRIVLSVPRDWSDETGEDPNPFHFHVYTWEKILQETQQHFLVEAAFGQTADQYKKNKQWAVGTRQLFQTSVDTLATDDPECEWCLLVGMKAPSEGADVPYTETTYDHYPENPEWHVTRFEEYDNPWLVKGMVTIGHRISNAQLLSALSKQVALEAPATTPDQGAALCVSGYQLYDSAECGWLDVELFEEQCQPYLNETASTPQQLRWQVSLCYLLAQLWQKYGESQKAISYYVACTAFDCADYSPTLITKQIHAFLNLGLIESGRSHTQAAIDYWQQGLIAAEAALKLDWKAAYGSLENPSDFGLYELGAIVEYATSCSYALRYVENAEQKTPQWWHQLQRDRISQLRQLDKMRVEIDRLNKLLINKDILIGEVSEMAKREVNAFYSHTVEKDQKLNQSGLELQRLNLLIESKNSLLNEIGQKLNHLDHVIVEKDLRLNEVGQEIASLSSTTSHKESKLHELGVEIHRLNLLLTEKDAYLNELGSEIALFSEQNELKSTQLGELGTEVHRLQLMITEKDSRLNELGNEIASFSEQYELKSTQLGELGTEVHRLQLMITEKDLRLSELGSEIVGFSEQSELKSTQLGELGAEVHRLQLMMTEKDSRLSELGDTLSHLNEQYEQKDNHLSELALELNRLNEVIVEKDLLLNETGREISRLNAHCEDKEHQLSEQALEVEQLNLMLLEKDSLLANTHQEIFEANLQIRQNDSQLDELSTEVNRLNAAINEKDNVINSLKEQLERSAVQLSEEQKNWSHAIEQEKSRFNQLRQTRLLRWRDAIAARPVSLRGIAKIIYLSGSLVMPSALRNRLRVALLPAVQRLRNQRVGTAISTTPETGYLVKQPKKLAAARPVVVHVIANFMTGGSSRLVVDIYEYLGGKYDQRIVTSYAPQPAAYVGIPVEEVRFPDDETPFVNLFKDIQPDFIHMHYWGDCDEPWYAKAVKAAEVMGIPVIQNINTPVAPYYSEAIKRYVYVSDYVRRVFGKEQSDHVTVYPGSDFAMFQSRNSRKPKEDCIGMVYRLEGDKLNSESIMPFILAAQKKPSIKVLIVGGGSLMEPFMKATEEAGVAENFEFTGYVPYDTLPAIYDRMKIFVAPVWKESFGQVSPFAMNMRVPVVGFDIGAIGEIVEDDSLLAPPGNSDALSDIIVSLLEDDTRRLKIAELHRKRAQNNFSIQAMIKGYQNIYSDIMVEKKK</sequence>
<feature type="domain" description="Glycosyl transferase family 1" evidence="2">
    <location>
        <begin position="1336"/>
        <end position="1493"/>
    </location>
</feature>
<dbReference type="Proteomes" id="UP000182902">
    <property type="component" value="Unassembled WGS sequence"/>
</dbReference>
<dbReference type="GO" id="GO:0016757">
    <property type="term" value="F:glycosyltransferase activity"/>
    <property type="evidence" value="ECO:0007669"/>
    <property type="project" value="TreeGrafter"/>
</dbReference>
<keyword evidence="4" id="KW-0808">Transferase</keyword>
<dbReference type="CDD" id="cd03801">
    <property type="entry name" value="GT4_PimA-like"/>
    <property type="match status" value="1"/>
</dbReference>
<dbReference type="CDD" id="cd02440">
    <property type="entry name" value="AdoMet_MTases"/>
    <property type="match status" value="1"/>
</dbReference>
<protein>
    <submittedName>
        <fullName evidence="4">Glycosyltransferase involved in cell wall bisynthesis</fullName>
    </submittedName>
</protein>
<dbReference type="Gene3D" id="3.40.50.2000">
    <property type="entry name" value="Glycogen Phosphorylase B"/>
    <property type="match status" value="2"/>
</dbReference>
<reference evidence="4 5" key="1">
    <citation type="submission" date="2016-10" db="EMBL/GenBank/DDBJ databases">
        <authorList>
            <person name="de Groot N.N."/>
        </authorList>
    </citation>
    <scope>NUCLEOTIDE SEQUENCE [LARGE SCALE GENOMIC DNA]</scope>
    <source>
        <strain evidence="4 5">ICMP 14252</strain>
    </source>
</reference>
<dbReference type="PANTHER" id="PTHR45947">
    <property type="entry name" value="SULFOQUINOVOSYL TRANSFERASE SQD2"/>
    <property type="match status" value="1"/>
</dbReference>
<dbReference type="SUPFAM" id="SSF53756">
    <property type="entry name" value="UDP-Glycosyltransferase/glycogen phosphorylase"/>
    <property type="match status" value="1"/>
</dbReference>
<dbReference type="GO" id="GO:0008757">
    <property type="term" value="F:S-adenosylmethionine-dependent methyltransferase activity"/>
    <property type="evidence" value="ECO:0007669"/>
    <property type="project" value="InterPro"/>
</dbReference>
<evidence type="ECO:0000256" key="1">
    <source>
        <dbReference type="SAM" id="Coils"/>
    </source>
</evidence>
<dbReference type="InterPro" id="IPR029063">
    <property type="entry name" value="SAM-dependent_MTases_sf"/>
</dbReference>
<dbReference type="RefSeq" id="WP_069788042.1">
    <property type="nucleotide sequence ID" value="NZ_FNOX01000005.1"/>
</dbReference>
<evidence type="ECO:0000259" key="2">
    <source>
        <dbReference type="Pfam" id="PF00534"/>
    </source>
</evidence>
<proteinExistence type="predicted"/>
<dbReference type="Pfam" id="PF00534">
    <property type="entry name" value="Glycos_transf_1"/>
    <property type="match status" value="1"/>
</dbReference>
<dbReference type="InterPro" id="IPR013216">
    <property type="entry name" value="Methyltransf_11"/>
</dbReference>
<gene>
    <name evidence="4" type="ORF">SAMN05216247_105243</name>
</gene>
<feature type="domain" description="Methyltransferase type 11" evidence="3">
    <location>
        <begin position="237"/>
        <end position="336"/>
    </location>
</feature>
<dbReference type="Gene3D" id="3.40.50.150">
    <property type="entry name" value="Vaccinia Virus protein VP39"/>
    <property type="match status" value="1"/>
</dbReference>
<evidence type="ECO:0000313" key="5">
    <source>
        <dbReference type="Proteomes" id="UP000182902"/>
    </source>
</evidence>
<evidence type="ECO:0000313" key="4">
    <source>
        <dbReference type="EMBL" id="SDY82533.1"/>
    </source>
</evidence>
<organism evidence="4 5">
    <name type="scientific">Pseudomonas salomonii</name>
    <dbReference type="NCBI Taxonomy" id="191391"/>
    <lineage>
        <taxon>Bacteria</taxon>
        <taxon>Pseudomonadati</taxon>
        <taxon>Pseudomonadota</taxon>
        <taxon>Gammaproteobacteria</taxon>
        <taxon>Pseudomonadales</taxon>
        <taxon>Pseudomonadaceae</taxon>
        <taxon>Pseudomonas</taxon>
    </lineage>
</organism>
<name>A0A1H3N1B6_9PSED</name>
<dbReference type="Gene3D" id="1.10.287.1490">
    <property type="match status" value="1"/>
</dbReference>
<dbReference type="Pfam" id="PF08241">
    <property type="entry name" value="Methyltransf_11"/>
    <property type="match status" value="1"/>
</dbReference>
<evidence type="ECO:0000259" key="3">
    <source>
        <dbReference type="Pfam" id="PF08241"/>
    </source>
</evidence>
<keyword evidence="1" id="KW-0175">Coiled coil</keyword>
<dbReference type="EMBL" id="FNOX01000005">
    <property type="protein sequence ID" value="SDY82533.1"/>
    <property type="molecule type" value="Genomic_DNA"/>
</dbReference>